<dbReference type="SMART" id="SM00448">
    <property type="entry name" value="REC"/>
    <property type="match status" value="1"/>
</dbReference>
<dbReference type="InterPro" id="IPR035909">
    <property type="entry name" value="CheB_C"/>
</dbReference>
<evidence type="ECO:0000259" key="6">
    <source>
        <dbReference type="PROSITE" id="PS50110"/>
    </source>
</evidence>
<dbReference type="PROSITE" id="PS50110">
    <property type="entry name" value="RESPONSE_REGULATORY"/>
    <property type="match status" value="1"/>
</dbReference>
<dbReference type="InterPro" id="IPR011006">
    <property type="entry name" value="CheY-like_superfamily"/>
</dbReference>
<comment type="catalytic activity">
    <reaction evidence="5">
        <text>[protein]-L-glutamate 5-O-methyl ester + H2O = L-glutamyl-[protein] + methanol + H(+)</text>
        <dbReference type="Rhea" id="RHEA:23236"/>
        <dbReference type="Rhea" id="RHEA-COMP:10208"/>
        <dbReference type="Rhea" id="RHEA-COMP:10311"/>
        <dbReference type="ChEBI" id="CHEBI:15377"/>
        <dbReference type="ChEBI" id="CHEBI:15378"/>
        <dbReference type="ChEBI" id="CHEBI:17790"/>
        <dbReference type="ChEBI" id="CHEBI:29973"/>
        <dbReference type="ChEBI" id="CHEBI:82795"/>
        <dbReference type="EC" id="3.1.1.61"/>
    </reaction>
</comment>
<proteinExistence type="inferred from homology"/>
<dbReference type="PROSITE" id="PS50122">
    <property type="entry name" value="CHEB"/>
    <property type="match status" value="1"/>
</dbReference>
<dbReference type="Gene3D" id="3.40.50.2300">
    <property type="match status" value="1"/>
</dbReference>
<dbReference type="NCBIfam" id="NF009206">
    <property type="entry name" value="PRK12555.1"/>
    <property type="match status" value="1"/>
</dbReference>
<name>A0A3B1D9E5_9ZZZZ</name>
<evidence type="ECO:0000256" key="5">
    <source>
        <dbReference type="ARBA" id="ARBA00048267"/>
    </source>
</evidence>
<dbReference type="AlphaFoldDB" id="A0A3B1D9E5"/>
<gene>
    <name evidence="8" type="ORF">MNBD_NITROSPIRAE02-992</name>
</gene>
<protein>
    <recommendedName>
        <fullName evidence="4">protein-glutamate methylesterase</fullName>
        <ecNumber evidence="4">3.1.1.61</ecNumber>
    </recommendedName>
</protein>
<evidence type="ECO:0000256" key="1">
    <source>
        <dbReference type="ARBA" id="ARBA00022490"/>
    </source>
</evidence>
<dbReference type="CDD" id="cd17541">
    <property type="entry name" value="REC_CheB-like"/>
    <property type="match status" value="1"/>
</dbReference>
<dbReference type="InterPro" id="IPR001789">
    <property type="entry name" value="Sig_transdc_resp-reg_receiver"/>
</dbReference>
<keyword evidence="3 8" id="KW-0378">Hydrolase</keyword>
<feature type="domain" description="CheB-type methylesterase" evidence="7">
    <location>
        <begin position="155"/>
        <end position="351"/>
    </location>
</feature>
<accession>A0A3B1D9E5</accession>
<dbReference type="PIRSF" id="PIRSF000876">
    <property type="entry name" value="RR_chemtxs_CheB"/>
    <property type="match status" value="1"/>
</dbReference>
<reference evidence="8" key="1">
    <citation type="submission" date="2018-06" db="EMBL/GenBank/DDBJ databases">
        <authorList>
            <person name="Zhirakovskaya E."/>
        </authorList>
    </citation>
    <scope>NUCLEOTIDE SEQUENCE</scope>
</reference>
<dbReference type="Gene3D" id="3.40.50.180">
    <property type="entry name" value="Methylesterase CheB, C-terminal domain"/>
    <property type="match status" value="1"/>
</dbReference>
<feature type="domain" description="Response regulatory" evidence="6">
    <location>
        <begin position="6"/>
        <end position="121"/>
    </location>
</feature>
<evidence type="ECO:0000313" key="8">
    <source>
        <dbReference type="EMBL" id="VAX33453.1"/>
    </source>
</evidence>
<dbReference type="InterPro" id="IPR008248">
    <property type="entry name" value="CheB-like"/>
</dbReference>
<dbReference type="GO" id="GO:0005737">
    <property type="term" value="C:cytoplasm"/>
    <property type="evidence" value="ECO:0007669"/>
    <property type="project" value="InterPro"/>
</dbReference>
<keyword evidence="2" id="KW-0145">Chemotaxis</keyword>
<dbReference type="Pfam" id="PF00072">
    <property type="entry name" value="Response_reg"/>
    <property type="match status" value="1"/>
</dbReference>
<dbReference type="EC" id="3.1.1.61" evidence="4"/>
<dbReference type="PANTHER" id="PTHR42872">
    <property type="entry name" value="PROTEIN-GLUTAMATE METHYLESTERASE/PROTEIN-GLUTAMINE GLUTAMINASE"/>
    <property type="match status" value="1"/>
</dbReference>
<dbReference type="CDD" id="cd16432">
    <property type="entry name" value="CheB_Rec"/>
    <property type="match status" value="1"/>
</dbReference>
<dbReference type="SUPFAM" id="SSF52738">
    <property type="entry name" value="Methylesterase CheB, C-terminal domain"/>
    <property type="match status" value="1"/>
</dbReference>
<dbReference type="GO" id="GO:0006935">
    <property type="term" value="P:chemotaxis"/>
    <property type="evidence" value="ECO:0007669"/>
    <property type="project" value="UniProtKB-KW"/>
</dbReference>
<evidence type="ECO:0000256" key="2">
    <source>
        <dbReference type="ARBA" id="ARBA00022500"/>
    </source>
</evidence>
<keyword evidence="1" id="KW-0963">Cytoplasm</keyword>
<dbReference type="NCBIfam" id="NF001965">
    <property type="entry name" value="PRK00742.1"/>
    <property type="match status" value="1"/>
</dbReference>
<dbReference type="PANTHER" id="PTHR42872:SF6">
    <property type="entry name" value="PROTEIN-GLUTAMATE METHYLESTERASE_PROTEIN-GLUTAMINE GLUTAMINASE"/>
    <property type="match status" value="1"/>
</dbReference>
<dbReference type="EMBL" id="UOGH01000296">
    <property type="protein sequence ID" value="VAX33453.1"/>
    <property type="molecule type" value="Genomic_DNA"/>
</dbReference>
<dbReference type="HAMAP" id="MF_00099">
    <property type="entry name" value="CheB_chemtxs"/>
    <property type="match status" value="1"/>
</dbReference>
<sequence>MPKKIKVLVVDDSAFSRQTIKNMLLKAPAVDVVGIAVDGIDAIEKTLRYRPDLITLDLEMPEMDGFSFLRWLMRERPAPVIMVSSYSDSKTVFKALELGAVDFIAKPTRRASFELQNIENDLLKKVRNIDASSLSKLSRNLQSLPAKRPFKKVPAFSGKIPDRIVAIGASTGGPQALQLILTGMPGNFPAPIVISQHMPGGFTASFAERLDRLSAIRVKEAENDEPLEPGKALICPGGYHLMLKAGSERIYTRLKNAEGNDKYVPSINLMMQSVAEIFKDMTLGVVLTGMGNDGTMGMVEIFRRGGYTITESEETAVVFGMPHEVIKAGAAGKVLPLRDVPSELIKIVMKER</sequence>
<dbReference type="InterPro" id="IPR000673">
    <property type="entry name" value="Sig_transdc_resp-reg_Me-estase"/>
</dbReference>
<dbReference type="Pfam" id="PF01339">
    <property type="entry name" value="CheB_methylest"/>
    <property type="match status" value="1"/>
</dbReference>
<evidence type="ECO:0000256" key="3">
    <source>
        <dbReference type="ARBA" id="ARBA00022801"/>
    </source>
</evidence>
<evidence type="ECO:0000256" key="4">
    <source>
        <dbReference type="ARBA" id="ARBA00039140"/>
    </source>
</evidence>
<dbReference type="GO" id="GO:0000156">
    <property type="term" value="F:phosphorelay response regulator activity"/>
    <property type="evidence" value="ECO:0007669"/>
    <property type="project" value="InterPro"/>
</dbReference>
<dbReference type="SUPFAM" id="SSF52172">
    <property type="entry name" value="CheY-like"/>
    <property type="match status" value="1"/>
</dbReference>
<evidence type="ECO:0000259" key="7">
    <source>
        <dbReference type="PROSITE" id="PS50122"/>
    </source>
</evidence>
<dbReference type="GO" id="GO:0008984">
    <property type="term" value="F:protein-glutamate methylesterase activity"/>
    <property type="evidence" value="ECO:0007669"/>
    <property type="project" value="UniProtKB-EC"/>
</dbReference>
<organism evidence="8">
    <name type="scientific">hydrothermal vent metagenome</name>
    <dbReference type="NCBI Taxonomy" id="652676"/>
    <lineage>
        <taxon>unclassified sequences</taxon>
        <taxon>metagenomes</taxon>
        <taxon>ecological metagenomes</taxon>
    </lineage>
</organism>